<sequence>MWRAASFHQLYVTSINFERPDLISGREREEGIRSGPGLHPNLGGWMRNGPGPYLNRTMGVAQGCPRTVVDGWACGTGVAQGCTRTLVGGWVLCRRIAQGCPIPSMAWDLEILFQRRPAYQPHHQRHYKASTHSGALAQLSSTSSMPGALGRYTMYTGSVDGVPWFQHKGSRKLVPAELPFERPENPSGKEDPARPFHPNRRRLSTAPARPGVRRERFESRGSSRS</sequence>
<keyword evidence="3" id="KW-1185">Reference proteome</keyword>
<gene>
    <name evidence="2" type="ORF">FA13DRAFT_1712910</name>
</gene>
<reference evidence="2 3" key="1">
    <citation type="journal article" date="2019" name="Nat. Ecol. Evol.">
        <title>Megaphylogeny resolves global patterns of mushroom evolution.</title>
        <authorList>
            <person name="Varga T."/>
            <person name="Krizsan K."/>
            <person name="Foldi C."/>
            <person name="Dima B."/>
            <person name="Sanchez-Garcia M."/>
            <person name="Sanchez-Ramirez S."/>
            <person name="Szollosi G.J."/>
            <person name="Szarkandi J.G."/>
            <person name="Papp V."/>
            <person name="Albert L."/>
            <person name="Andreopoulos W."/>
            <person name="Angelini C."/>
            <person name="Antonin V."/>
            <person name="Barry K.W."/>
            <person name="Bougher N.L."/>
            <person name="Buchanan P."/>
            <person name="Buyck B."/>
            <person name="Bense V."/>
            <person name="Catcheside P."/>
            <person name="Chovatia M."/>
            <person name="Cooper J."/>
            <person name="Damon W."/>
            <person name="Desjardin D."/>
            <person name="Finy P."/>
            <person name="Geml J."/>
            <person name="Haridas S."/>
            <person name="Hughes K."/>
            <person name="Justo A."/>
            <person name="Karasinski D."/>
            <person name="Kautmanova I."/>
            <person name="Kiss B."/>
            <person name="Kocsube S."/>
            <person name="Kotiranta H."/>
            <person name="LaButti K.M."/>
            <person name="Lechner B.E."/>
            <person name="Liimatainen K."/>
            <person name="Lipzen A."/>
            <person name="Lukacs Z."/>
            <person name="Mihaltcheva S."/>
            <person name="Morgado L.N."/>
            <person name="Niskanen T."/>
            <person name="Noordeloos M.E."/>
            <person name="Ohm R.A."/>
            <person name="Ortiz-Santana B."/>
            <person name="Ovrebo C."/>
            <person name="Racz N."/>
            <person name="Riley R."/>
            <person name="Savchenko A."/>
            <person name="Shiryaev A."/>
            <person name="Soop K."/>
            <person name="Spirin V."/>
            <person name="Szebenyi C."/>
            <person name="Tomsovsky M."/>
            <person name="Tulloss R.E."/>
            <person name="Uehling J."/>
            <person name="Grigoriev I.V."/>
            <person name="Vagvolgyi C."/>
            <person name="Papp T."/>
            <person name="Martin F.M."/>
            <person name="Miettinen O."/>
            <person name="Hibbett D.S."/>
            <person name="Nagy L.G."/>
        </authorList>
    </citation>
    <scope>NUCLEOTIDE SEQUENCE [LARGE SCALE GENOMIC DNA]</scope>
    <source>
        <strain evidence="2 3">FP101781</strain>
    </source>
</reference>
<dbReference type="Proteomes" id="UP000298030">
    <property type="component" value="Unassembled WGS sequence"/>
</dbReference>
<organism evidence="2 3">
    <name type="scientific">Coprinellus micaceus</name>
    <name type="common">Glistening ink-cap mushroom</name>
    <name type="synonym">Coprinus micaceus</name>
    <dbReference type="NCBI Taxonomy" id="71717"/>
    <lineage>
        <taxon>Eukaryota</taxon>
        <taxon>Fungi</taxon>
        <taxon>Dikarya</taxon>
        <taxon>Basidiomycota</taxon>
        <taxon>Agaricomycotina</taxon>
        <taxon>Agaricomycetes</taxon>
        <taxon>Agaricomycetidae</taxon>
        <taxon>Agaricales</taxon>
        <taxon>Agaricineae</taxon>
        <taxon>Psathyrellaceae</taxon>
        <taxon>Coprinellus</taxon>
    </lineage>
</organism>
<protein>
    <submittedName>
        <fullName evidence="2">Uncharacterized protein</fullName>
    </submittedName>
</protein>
<accession>A0A4Y7SYY3</accession>
<dbReference type="EMBL" id="QPFP01000044">
    <property type="protein sequence ID" value="TEB26921.1"/>
    <property type="molecule type" value="Genomic_DNA"/>
</dbReference>
<evidence type="ECO:0000313" key="2">
    <source>
        <dbReference type="EMBL" id="TEB26921.1"/>
    </source>
</evidence>
<evidence type="ECO:0000313" key="3">
    <source>
        <dbReference type="Proteomes" id="UP000298030"/>
    </source>
</evidence>
<evidence type="ECO:0000256" key="1">
    <source>
        <dbReference type="SAM" id="MobiDB-lite"/>
    </source>
</evidence>
<comment type="caution">
    <text evidence="2">The sequence shown here is derived from an EMBL/GenBank/DDBJ whole genome shotgun (WGS) entry which is preliminary data.</text>
</comment>
<feature type="compositionally biased region" description="Basic and acidic residues" evidence="1">
    <location>
        <begin position="179"/>
        <end position="194"/>
    </location>
</feature>
<feature type="compositionally biased region" description="Basic and acidic residues" evidence="1">
    <location>
        <begin position="212"/>
        <end position="225"/>
    </location>
</feature>
<feature type="region of interest" description="Disordered" evidence="1">
    <location>
        <begin position="179"/>
        <end position="225"/>
    </location>
</feature>
<dbReference type="AlphaFoldDB" id="A0A4Y7SYY3"/>
<name>A0A4Y7SYY3_COPMI</name>
<proteinExistence type="predicted"/>